<dbReference type="Pfam" id="PF02104">
    <property type="entry name" value="SURF1"/>
    <property type="match status" value="1"/>
</dbReference>
<proteinExistence type="inferred from homology"/>
<dbReference type="PANTHER" id="PTHR23427:SF2">
    <property type="entry name" value="SURFEIT LOCUS PROTEIN 1"/>
    <property type="match status" value="1"/>
</dbReference>
<dbReference type="PANTHER" id="PTHR23427">
    <property type="entry name" value="SURFEIT LOCUS PROTEIN"/>
    <property type="match status" value="1"/>
</dbReference>
<dbReference type="InterPro" id="IPR045214">
    <property type="entry name" value="Surf1/Surf4"/>
</dbReference>
<protein>
    <recommendedName>
        <fullName evidence="6">SURF1-like protein</fullName>
    </recommendedName>
</protein>
<feature type="transmembrane region" description="Helical" evidence="6">
    <location>
        <begin position="63"/>
        <end position="81"/>
    </location>
</feature>
<comment type="similarity">
    <text evidence="2 6">Belongs to the SURF1 family.</text>
</comment>
<dbReference type="InterPro" id="IPR002994">
    <property type="entry name" value="Surf1/Shy1"/>
</dbReference>
<keyword evidence="3 6" id="KW-0812">Transmembrane</keyword>
<keyword evidence="6" id="KW-0999">Mitochondrion inner membrane</keyword>
<dbReference type="GO" id="GO:0005743">
    <property type="term" value="C:mitochondrial inner membrane"/>
    <property type="evidence" value="ECO:0007669"/>
    <property type="project" value="UniProtKB-SubCell"/>
</dbReference>
<accession>A0A0K8SFG3</accession>
<sequence>MLCVRKLVSAIPSRVILPARPTICRGDKRLKSQTANNFAASKRTAPFQRPDLRNLNKKEDSGVGAYFLLVIPVSAFCLGCWQIERKKWKEDLIEKLSMKTNATAVPLPTELNEVKELEFRRVHVKGRFDHSGEQYLGPRSCLSEGESTYGGKLMSTAANNSSGYLVVTPFILSNTGERILVNRGWVPFPKKKPSTRPDGQISGEVELEGIVRLTEPRPQFGPANKTDVGIWFHRDVEGMAELVDCSPIFLDACAESTVPGGPIGGQTRASLRNEHLSYILTWFSLSGATAYMWYMKYVRKV</sequence>
<evidence type="ECO:0000256" key="2">
    <source>
        <dbReference type="ARBA" id="ARBA00007165"/>
    </source>
</evidence>
<keyword evidence="4 6" id="KW-1133">Transmembrane helix</keyword>
<feature type="transmembrane region" description="Helical" evidence="6">
    <location>
        <begin position="276"/>
        <end position="294"/>
    </location>
</feature>
<keyword evidence="5 6" id="KW-0472">Membrane</keyword>
<name>A0A0K8SFG3_LYGHE</name>
<evidence type="ECO:0000256" key="5">
    <source>
        <dbReference type="ARBA" id="ARBA00023136"/>
    </source>
</evidence>
<evidence type="ECO:0000256" key="4">
    <source>
        <dbReference type="ARBA" id="ARBA00022989"/>
    </source>
</evidence>
<reference evidence="7" key="1">
    <citation type="submission" date="2014-09" db="EMBL/GenBank/DDBJ databases">
        <authorList>
            <person name="Magalhaes I.L.F."/>
            <person name="Oliveira U."/>
            <person name="Santos F.R."/>
            <person name="Vidigal T.H.D.A."/>
            <person name="Brescovit A.D."/>
            <person name="Santos A.J."/>
        </authorList>
    </citation>
    <scope>NUCLEOTIDE SEQUENCE</scope>
</reference>
<evidence type="ECO:0000313" key="7">
    <source>
        <dbReference type="EMBL" id="JAG52026.1"/>
    </source>
</evidence>
<keyword evidence="6" id="KW-0496">Mitochondrion</keyword>
<dbReference type="PROSITE" id="PS50895">
    <property type="entry name" value="SURF1"/>
    <property type="match status" value="1"/>
</dbReference>
<evidence type="ECO:0000256" key="3">
    <source>
        <dbReference type="ARBA" id="ARBA00022692"/>
    </source>
</evidence>
<comment type="subcellular location">
    <subcellularLocation>
        <location evidence="1">Membrane</location>
    </subcellularLocation>
    <subcellularLocation>
        <location evidence="6">Mitochondrion inner membrane</location>
        <topology evidence="6">Multi-pass membrane protein</topology>
    </subcellularLocation>
</comment>
<dbReference type="AlphaFoldDB" id="A0A0K8SFG3"/>
<dbReference type="GO" id="GO:0033617">
    <property type="term" value="P:mitochondrial respiratory chain complex IV assembly"/>
    <property type="evidence" value="ECO:0007669"/>
    <property type="project" value="TreeGrafter"/>
</dbReference>
<dbReference type="CDD" id="cd06662">
    <property type="entry name" value="SURF1"/>
    <property type="match status" value="1"/>
</dbReference>
<organism evidence="7">
    <name type="scientific">Lygus hesperus</name>
    <name type="common">Western plant bug</name>
    <dbReference type="NCBI Taxonomy" id="30085"/>
    <lineage>
        <taxon>Eukaryota</taxon>
        <taxon>Metazoa</taxon>
        <taxon>Ecdysozoa</taxon>
        <taxon>Arthropoda</taxon>
        <taxon>Hexapoda</taxon>
        <taxon>Insecta</taxon>
        <taxon>Pterygota</taxon>
        <taxon>Neoptera</taxon>
        <taxon>Paraneoptera</taxon>
        <taxon>Hemiptera</taxon>
        <taxon>Heteroptera</taxon>
        <taxon>Panheteroptera</taxon>
        <taxon>Cimicomorpha</taxon>
        <taxon>Miridae</taxon>
        <taxon>Mirini</taxon>
        <taxon>Lygus</taxon>
    </lineage>
</organism>
<evidence type="ECO:0000256" key="1">
    <source>
        <dbReference type="ARBA" id="ARBA00004370"/>
    </source>
</evidence>
<comment type="function">
    <text evidence="6">Probably involved in the biogenesis of the COX complex.</text>
</comment>
<dbReference type="EMBL" id="GBRD01013800">
    <property type="protein sequence ID" value="JAG52026.1"/>
    <property type="molecule type" value="Transcribed_RNA"/>
</dbReference>
<evidence type="ECO:0000256" key="6">
    <source>
        <dbReference type="RuleBase" id="RU363076"/>
    </source>
</evidence>